<keyword evidence="2" id="KW-1185">Reference proteome</keyword>
<proteinExistence type="predicted"/>
<dbReference type="EMBL" id="JAEPRC010000052">
    <property type="protein sequence ID" value="KAG2212218.1"/>
    <property type="molecule type" value="Genomic_DNA"/>
</dbReference>
<reference evidence="1" key="1">
    <citation type="submission" date="2020-12" db="EMBL/GenBank/DDBJ databases">
        <title>Metabolic potential, ecology and presence of endohyphal bacteria is reflected in genomic diversity of Mucoromycotina.</title>
        <authorList>
            <person name="Muszewska A."/>
            <person name="Okrasinska A."/>
            <person name="Steczkiewicz K."/>
            <person name="Drgas O."/>
            <person name="Orlowska M."/>
            <person name="Perlinska-Lenart U."/>
            <person name="Aleksandrzak-Piekarczyk T."/>
            <person name="Szatraj K."/>
            <person name="Zielenkiewicz U."/>
            <person name="Pilsyk S."/>
            <person name="Malc E."/>
            <person name="Mieczkowski P."/>
            <person name="Kruszewska J.S."/>
            <person name="Biernat P."/>
            <person name="Pawlowska J."/>
        </authorList>
    </citation>
    <scope>NUCLEOTIDE SEQUENCE</scope>
    <source>
        <strain evidence="1">CBS 226.32</strain>
    </source>
</reference>
<protein>
    <submittedName>
        <fullName evidence="1">Uncharacterized protein</fullName>
    </submittedName>
</protein>
<dbReference type="Proteomes" id="UP000650833">
    <property type="component" value="Unassembled WGS sequence"/>
</dbReference>
<sequence>MAFSQFMTNFGNMWDSSTRFKNLFNHLLFVLLRLHLTLRREREKREFVEQEINKAKDKRKARIITTEDIEPIPIDTISLIDLTRDQKQNLFDSERRKYIQYTNRAELELKNFDKKAKWNR</sequence>
<accession>A0A8H7RM81</accession>
<evidence type="ECO:0000313" key="2">
    <source>
        <dbReference type="Proteomes" id="UP000650833"/>
    </source>
</evidence>
<organism evidence="1 2">
    <name type="scientific">Mucor plumbeus</name>
    <dbReference type="NCBI Taxonomy" id="97098"/>
    <lineage>
        <taxon>Eukaryota</taxon>
        <taxon>Fungi</taxon>
        <taxon>Fungi incertae sedis</taxon>
        <taxon>Mucoromycota</taxon>
        <taxon>Mucoromycotina</taxon>
        <taxon>Mucoromycetes</taxon>
        <taxon>Mucorales</taxon>
        <taxon>Mucorineae</taxon>
        <taxon>Mucoraceae</taxon>
        <taxon>Mucor</taxon>
    </lineage>
</organism>
<gene>
    <name evidence="1" type="ORF">INT46_000419</name>
</gene>
<comment type="caution">
    <text evidence="1">The sequence shown here is derived from an EMBL/GenBank/DDBJ whole genome shotgun (WGS) entry which is preliminary data.</text>
</comment>
<name>A0A8H7RM81_9FUNG</name>
<dbReference type="AlphaFoldDB" id="A0A8H7RM81"/>
<evidence type="ECO:0000313" key="1">
    <source>
        <dbReference type="EMBL" id="KAG2212218.1"/>
    </source>
</evidence>